<dbReference type="PANTHER" id="PTHR43591:SF99">
    <property type="entry name" value="OS06G0646000 PROTEIN"/>
    <property type="match status" value="1"/>
</dbReference>
<evidence type="ECO:0000256" key="5">
    <source>
        <dbReference type="ARBA" id="ARBA00022679"/>
    </source>
</evidence>
<dbReference type="Pfam" id="PF08241">
    <property type="entry name" value="Methyltransf_11"/>
    <property type="match status" value="1"/>
</dbReference>
<dbReference type="FunFam" id="3.40.50.150:FF:000144">
    <property type="entry name" value="Putative methyltransferase, chloroplastic"/>
    <property type="match status" value="1"/>
</dbReference>
<name>A0A2P6RII5_ROSCH</name>
<accession>A0A2P6RII5</accession>
<dbReference type="SUPFAM" id="SSF53335">
    <property type="entry name" value="S-adenosyl-L-methionine-dependent methyltransferases"/>
    <property type="match status" value="1"/>
</dbReference>
<dbReference type="GO" id="GO:0043770">
    <property type="term" value="F:demethylmenaquinone methyltransferase activity"/>
    <property type="evidence" value="ECO:0007669"/>
    <property type="project" value="UniProtKB-EC"/>
</dbReference>
<evidence type="ECO:0000256" key="3">
    <source>
        <dbReference type="ARBA" id="ARBA00022603"/>
    </source>
</evidence>
<protein>
    <submittedName>
        <fullName evidence="10">Putative demethylmenaquinone methyltransferase</fullName>
        <ecNumber evidence="10">2.1.1.163</ecNumber>
    </submittedName>
</protein>
<dbReference type="InterPro" id="IPR029063">
    <property type="entry name" value="SAM-dependent_MTases_sf"/>
</dbReference>
<comment type="similarity">
    <text evidence="1">Belongs to the methyltransferase superfamily.</text>
</comment>
<dbReference type="OrthoDB" id="10017101at2759"/>
<evidence type="ECO:0000313" key="11">
    <source>
        <dbReference type="Proteomes" id="UP000238479"/>
    </source>
</evidence>
<comment type="caution">
    <text evidence="10">The sequence shown here is derived from an EMBL/GenBank/DDBJ whole genome shotgun (WGS) entry which is preliminary data.</text>
</comment>
<dbReference type="Gene3D" id="3.40.50.150">
    <property type="entry name" value="Vaccinia Virus protein VP39"/>
    <property type="match status" value="1"/>
</dbReference>
<dbReference type="OMA" id="AYCEADA"/>
<dbReference type="EMBL" id="PDCK01000040">
    <property type="protein sequence ID" value="PRQ46239.1"/>
    <property type="molecule type" value="Genomic_DNA"/>
</dbReference>
<dbReference type="CDD" id="cd02440">
    <property type="entry name" value="AdoMet_MTases"/>
    <property type="match status" value="1"/>
</dbReference>
<evidence type="ECO:0000256" key="8">
    <source>
        <dbReference type="SAM" id="MobiDB-lite"/>
    </source>
</evidence>
<keyword evidence="6" id="KW-0809">Transit peptide</keyword>
<dbReference type="GO" id="GO:0010287">
    <property type="term" value="C:plastoglobule"/>
    <property type="evidence" value="ECO:0007669"/>
    <property type="project" value="UniProtKB-SubCell"/>
</dbReference>
<evidence type="ECO:0000256" key="2">
    <source>
        <dbReference type="ARBA" id="ARBA00022528"/>
    </source>
</evidence>
<dbReference type="AlphaFoldDB" id="A0A2P6RII5"/>
<keyword evidence="11" id="KW-1185">Reference proteome</keyword>
<dbReference type="InterPro" id="IPR013216">
    <property type="entry name" value="Methyltransf_11"/>
</dbReference>
<dbReference type="GO" id="GO:0032259">
    <property type="term" value="P:methylation"/>
    <property type="evidence" value="ECO:0007669"/>
    <property type="project" value="UniProtKB-KW"/>
</dbReference>
<dbReference type="STRING" id="74649.A0A2P6RII5"/>
<dbReference type="GO" id="GO:0008757">
    <property type="term" value="F:S-adenosylmethionine-dependent methyltransferase activity"/>
    <property type="evidence" value="ECO:0007669"/>
    <property type="project" value="InterPro"/>
</dbReference>
<dbReference type="Gramene" id="PRQ46239">
    <property type="protein sequence ID" value="PRQ46239"/>
    <property type="gene ID" value="RchiOBHm_Chr2g0086891"/>
</dbReference>
<keyword evidence="3 10" id="KW-0489">Methyltransferase</keyword>
<proteinExistence type="inferred from homology"/>
<sequence>MAMAPSSVNKQSSRTDESQSSEIELLSCPVCYEPLMRKGPPGLILQAICRSSFDCKKCYKSYSSEHNYLDLTVTAGLKKYVEVKPVGTELFRRSFMSFIYEKGYRQYFRRYGFPGPDEEFKMAQDYFKSTEGGVLVDVSCGSGLFAIRFAKSGTYSGVVALDFSENMLLQCYDYLMRDPTNFLATDLVLVRADVSRLPFTSCSVDAVHAGAALHCWPSPSNAVAEITRVLRSGGIFVGTTFLRSSPSSTSWIFKPLNERVLPSGNYFREEEIEDLCTSCGLTNYSSKVDQSFIIFSAQKP</sequence>
<dbReference type="EC" id="2.1.1.163" evidence="10"/>
<keyword evidence="2" id="KW-0150">Chloroplast</keyword>
<gene>
    <name evidence="10" type="ORF">RchiOBHm_Chr2g0086891</name>
</gene>
<keyword evidence="4" id="KW-0934">Plastid</keyword>
<keyword evidence="5 10" id="KW-0808">Transferase</keyword>
<dbReference type="PANTHER" id="PTHR43591">
    <property type="entry name" value="METHYLTRANSFERASE"/>
    <property type="match status" value="1"/>
</dbReference>
<evidence type="ECO:0000256" key="6">
    <source>
        <dbReference type="ARBA" id="ARBA00022946"/>
    </source>
</evidence>
<evidence type="ECO:0000259" key="9">
    <source>
        <dbReference type="Pfam" id="PF08241"/>
    </source>
</evidence>
<evidence type="ECO:0000313" key="10">
    <source>
        <dbReference type="EMBL" id="PRQ46239.1"/>
    </source>
</evidence>
<reference evidence="10 11" key="1">
    <citation type="journal article" date="2018" name="Nat. Genet.">
        <title>The Rosa genome provides new insights in the design of modern roses.</title>
        <authorList>
            <person name="Bendahmane M."/>
        </authorList>
    </citation>
    <scope>NUCLEOTIDE SEQUENCE [LARGE SCALE GENOMIC DNA]</scope>
    <source>
        <strain evidence="11">cv. Old Blush</strain>
    </source>
</reference>
<feature type="region of interest" description="Disordered" evidence="8">
    <location>
        <begin position="1"/>
        <end position="20"/>
    </location>
</feature>
<feature type="domain" description="Methyltransferase type 11" evidence="9">
    <location>
        <begin position="136"/>
        <end position="237"/>
    </location>
</feature>
<organism evidence="10 11">
    <name type="scientific">Rosa chinensis</name>
    <name type="common">China rose</name>
    <dbReference type="NCBI Taxonomy" id="74649"/>
    <lineage>
        <taxon>Eukaryota</taxon>
        <taxon>Viridiplantae</taxon>
        <taxon>Streptophyta</taxon>
        <taxon>Embryophyta</taxon>
        <taxon>Tracheophyta</taxon>
        <taxon>Spermatophyta</taxon>
        <taxon>Magnoliopsida</taxon>
        <taxon>eudicotyledons</taxon>
        <taxon>Gunneridae</taxon>
        <taxon>Pentapetalae</taxon>
        <taxon>rosids</taxon>
        <taxon>fabids</taxon>
        <taxon>Rosales</taxon>
        <taxon>Rosaceae</taxon>
        <taxon>Rosoideae</taxon>
        <taxon>Rosoideae incertae sedis</taxon>
        <taxon>Rosa</taxon>
    </lineage>
</organism>
<evidence type="ECO:0000256" key="1">
    <source>
        <dbReference type="ARBA" id="ARBA00008361"/>
    </source>
</evidence>
<dbReference type="Proteomes" id="UP000238479">
    <property type="component" value="Chromosome 2"/>
</dbReference>
<comment type="subcellular location">
    <subcellularLocation>
        <location evidence="7">Plastid</location>
        <location evidence="7">Chloroplast</location>
        <location evidence="7">Plastoglobule</location>
    </subcellularLocation>
</comment>
<evidence type="ECO:0000256" key="4">
    <source>
        <dbReference type="ARBA" id="ARBA00022640"/>
    </source>
</evidence>
<evidence type="ECO:0000256" key="7">
    <source>
        <dbReference type="ARBA" id="ARBA00060463"/>
    </source>
</evidence>